<dbReference type="PROSITE" id="PS50850">
    <property type="entry name" value="MFS"/>
    <property type="match status" value="1"/>
</dbReference>
<dbReference type="PANTHER" id="PTHR23505:SF79">
    <property type="entry name" value="PROTEIN SPINSTER"/>
    <property type="match status" value="1"/>
</dbReference>
<dbReference type="InterPro" id="IPR036259">
    <property type="entry name" value="MFS_trans_sf"/>
</dbReference>
<feature type="transmembrane region" description="Helical" evidence="6">
    <location>
        <begin position="80"/>
        <end position="103"/>
    </location>
</feature>
<evidence type="ECO:0000313" key="9">
    <source>
        <dbReference type="Proteomes" id="UP000503018"/>
    </source>
</evidence>
<dbReference type="InterPro" id="IPR011701">
    <property type="entry name" value="MFS"/>
</dbReference>
<keyword evidence="9" id="KW-1185">Reference proteome</keyword>
<dbReference type="PANTHER" id="PTHR23505">
    <property type="entry name" value="SPINSTER"/>
    <property type="match status" value="1"/>
</dbReference>
<accession>A0A6M4ATM2</accession>
<evidence type="ECO:0000256" key="6">
    <source>
        <dbReference type="SAM" id="Phobius"/>
    </source>
</evidence>
<dbReference type="InterPro" id="IPR020846">
    <property type="entry name" value="MFS_dom"/>
</dbReference>
<evidence type="ECO:0000256" key="4">
    <source>
        <dbReference type="ARBA" id="ARBA00022989"/>
    </source>
</evidence>
<reference evidence="8 9" key="1">
    <citation type="submission" date="2020-01" db="EMBL/GenBank/DDBJ databases">
        <title>Sphingomonas sp. strain CSW-10.</title>
        <authorList>
            <person name="Chen W.-M."/>
        </authorList>
    </citation>
    <scope>NUCLEOTIDE SEQUENCE [LARGE SCALE GENOMIC DNA]</scope>
    <source>
        <strain evidence="8 9">CSW-10</strain>
    </source>
</reference>
<evidence type="ECO:0000256" key="1">
    <source>
        <dbReference type="ARBA" id="ARBA00004141"/>
    </source>
</evidence>
<feature type="transmembrane region" description="Helical" evidence="6">
    <location>
        <begin position="355"/>
        <end position="380"/>
    </location>
</feature>
<protein>
    <submittedName>
        <fullName evidence="8">MFS transporter</fullName>
    </submittedName>
</protein>
<keyword evidence="3 6" id="KW-0812">Transmembrane</keyword>
<feature type="transmembrane region" description="Helical" evidence="6">
    <location>
        <begin position="224"/>
        <end position="247"/>
    </location>
</feature>
<comment type="subcellular location">
    <subcellularLocation>
        <location evidence="1">Membrane</location>
        <topology evidence="1">Multi-pass membrane protein</topology>
    </subcellularLocation>
</comment>
<sequence length="424" mass="45024">MAVTPVSPLRRWFTLALLMLVAVLSYVDRQIFTLFQDDIKVELGLGDGQLGLLTGLSFALFYALAAFPVARYADRGDRGMVVALSVMVWSAATALCGAAHGFWTMMLARIGLAAGEAGAGPAANSLLVEVFPPERRTLVISAMLAASGVGLSGGLALAGWLSTMFSWREVFLIVGLPGIVLGVVVWLFVAEPRRGMTVEERNSRLSISMKDVLRTMFGSVSLRWVAVVLTFVPITGFALIIWGASFFQRVHGMDKSETGWWLGGAMAAGLVIGNLLAGWLGDRYGKARPQFNGILAAAGLLTAFPFALIFALGDSPWMALVCFMVVKFMMTLHLGPLIVLAFAQVPMAMRAMLSATINMVIGLAGTGIGGTLAGFLSQWFAADYGDMSLRPALAILSLCLLIGGFAAFMASRTAIIHPDAESGG</sequence>
<keyword evidence="5 6" id="KW-0472">Membrane</keyword>
<proteinExistence type="predicted"/>
<organism evidence="8 9">
    <name type="scientific">Sphingomonas lacunae</name>
    <dbReference type="NCBI Taxonomy" id="2698828"/>
    <lineage>
        <taxon>Bacteria</taxon>
        <taxon>Pseudomonadati</taxon>
        <taxon>Pseudomonadota</taxon>
        <taxon>Alphaproteobacteria</taxon>
        <taxon>Sphingomonadales</taxon>
        <taxon>Sphingomonadaceae</taxon>
        <taxon>Sphingomonas</taxon>
    </lineage>
</organism>
<evidence type="ECO:0000313" key="8">
    <source>
        <dbReference type="EMBL" id="QJQ31399.1"/>
    </source>
</evidence>
<evidence type="ECO:0000256" key="2">
    <source>
        <dbReference type="ARBA" id="ARBA00022448"/>
    </source>
</evidence>
<feature type="transmembrane region" description="Helical" evidence="6">
    <location>
        <begin position="392"/>
        <end position="410"/>
    </location>
</feature>
<feature type="domain" description="Major facilitator superfamily (MFS) profile" evidence="7">
    <location>
        <begin position="14"/>
        <end position="415"/>
    </location>
</feature>
<feature type="transmembrane region" description="Helical" evidence="6">
    <location>
        <begin position="259"/>
        <end position="281"/>
    </location>
</feature>
<keyword evidence="2" id="KW-0813">Transport</keyword>
<dbReference type="RefSeq" id="WP_169943616.1">
    <property type="nucleotide sequence ID" value="NZ_CP053015.1"/>
</dbReference>
<keyword evidence="4 6" id="KW-1133">Transmembrane helix</keyword>
<feature type="transmembrane region" description="Helical" evidence="6">
    <location>
        <begin position="318"/>
        <end position="343"/>
    </location>
</feature>
<feature type="transmembrane region" description="Helical" evidence="6">
    <location>
        <begin position="53"/>
        <end position="73"/>
    </location>
</feature>
<feature type="transmembrane region" description="Helical" evidence="6">
    <location>
        <begin position="109"/>
        <end position="131"/>
    </location>
</feature>
<gene>
    <name evidence="8" type="ORF">GV829_02160</name>
</gene>
<dbReference type="AlphaFoldDB" id="A0A6M4ATM2"/>
<dbReference type="GO" id="GO:0022857">
    <property type="term" value="F:transmembrane transporter activity"/>
    <property type="evidence" value="ECO:0007669"/>
    <property type="project" value="InterPro"/>
</dbReference>
<dbReference type="SUPFAM" id="SSF103473">
    <property type="entry name" value="MFS general substrate transporter"/>
    <property type="match status" value="1"/>
</dbReference>
<name>A0A6M4ATM2_9SPHN</name>
<dbReference type="KEGG" id="slan:GV829_02160"/>
<dbReference type="InterPro" id="IPR044770">
    <property type="entry name" value="MFS_spinster-like"/>
</dbReference>
<dbReference type="Gene3D" id="1.20.1250.20">
    <property type="entry name" value="MFS general substrate transporter like domains"/>
    <property type="match status" value="2"/>
</dbReference>
<evidence type="ECO:0000256" key="3">
    <source>
        <dbReference type="ARBA" id="ARBA00022692"/>
    </source>
</evidence>
<feature type="transmembrane region" description="Helical" evidence="6">
    <location>
        <begin position="138"/>
        <end position="158"/>
    </location>
</feature>
<dbReference type="EMBL" id="CP053015">
    <property type="protein sequence ID" value="QJQ31399.1"/>
    <property type="molecule type" value="Genomic_DNA"/>
</dbReference>
<dbReference type="Pfam" id="PF07690">
    <property type="entry name" value="MFS_1"/>
    <property type="match status" value="1"/>
</dbReference>
<evidence type="ECO:0000259" key="7">
    <source>
        <dbReference type="PROSITE" id="PS50850"/>
    </source>
</evidence>
<evidence type="ECO:0000256" key="5">
    <source>
        <dbReference type="ARBA" id="ARBA00023136"/>
    </source>
</evidence>
<feature type="transmembrane region" description="Helical" evidence="6">
    <location>
        <begin position="170"/>
        <end position="189"/>
    </location>
</feature>
<dbReference type="Proteomes" id="UP000503018">
    <property type="component" value="Chromosome"/>
</dbReference>
<dbReference type="GO" id="GO:0016020">
    <property type="term" value="C:membrane"/>
    <property type="evidence" value="ECO:0007669"/>
    <property type="project" value="UniProtKB-SubCell"/>
</dbReference>
<feature type="transmembrane region" description="Helical" evidence="6">
    <location>
        <begin position="293"/>
        <end position="312"/>
    </location>
</feature>